<proteinExistence type="predicted"/>
<gene>
    <name evidence="1" type="ORF">LOK49_LG03G00474</name>
</gene>
<dbReference type="Proteomes" id="UP001060215">
    <property type="component" value="Chromosome 6"/>
</dbReference>
<sequence>MRGMDAKIPYRESRSPRHIRVSATQQRTQTFLPLPIASLFCCFFSGTVVHSPILIPVYLPESFKQGRCLFEVVLSLP</sequence>
<reference evidence="1 2" key="1">
    <citation type="journal article" date="2022" name="Plant J.">
        <title>Chromosome-level genome of Camellia lanceoleosa provides a valuable resource for understanding genome evolution and self-incompatibility.</title>
        <authorList>
            <person name="Gong W."/>
            <person name="Xiao S."/>
            <person name="Wang L."/>
            <person name="Liao Z."/>
            <person name="Chang Y."/>
            <person name="Mo W."/>
            <person name="Hu G."/>
            <person name="Li W."/>
            <person name="Zhao G."/>
            <person name="Zhu H."/>
            <person name="Hu X."/>
            <person name="Ji K."/>
            <person name="Xiang X."/>
            <person name="Song Q."/>
            <person name="Yuan D."/>
            <person name="Jin S."/>
            <person name="Zhang L."/>
        </authorList>
    </citation>
    <scope>NUCLEOTIDE SEQUENCE [LARGE SCALE GENOMIC DNA]</scope>
    <source>
        <strain evidence="1">SQ_2022a</strain>
    </source>
</reference>
<dbReference type="EMBL" id="CM045763">
    <property type="protein sequence ID" value="KAI8022772.1"/>
    <property type="molecule type" value="Genomic_DNA"/>
</dbReference>
<evidence type="ECO:0000313" key="1">
    <source>
        <dbReference type="EMBL" id="KAI8022772.1"/>
    </source>
</evidence>
<accession>A0ACC0IA52</accession>
<comment type="caution">
    <text evidence="1">The sequence shown here is derived from an EMBL/GenBank/DDBJ whole genome shotgun (WGS) entry which is preliminary data.</text>
</comment>
<protein>
    <submittedName>
        <fullName evidence="1">Uncharacterized protein</fullName>
    </submittedName>
</protein>
<evidence type="ECO:0000313" key="2">
    <source>
        <dbReference type="Proteomes" id="UP001060215"/>
    </source>
</evidence>
<organism evidence="1 2">
    <name type="scientific">Camellia lanceoleosa</name>
    <dbReference type="NCBI Taxonomy" id="1840588"/>
    <lineage>
        <taxon>Eukaryota</taxon>
        <taxon>Viridiplantae</taxon>
        <taxon>Streptophyta</taxon>
        <taxon>Embryophyta</taxon>
        <taxon>Tracheophyta</taxon>
        <taxon>Spermatophyta</taxon>
        <taxon>Magnoliopsida</taxon>
        <taxon>eudicotyledons</taxon>
        <taxon>Gunneridae</taxon>
        <taxon>Pentapetalae</taxon>
        <taxon>asterids</taxon>
        <taxon>Ericales</taxon>
        <taxon>Theaceae</taxon>
        <taxon>Camellia</taxon>
    </lineage>
</organism>
<keyword evidence="2" id="KW-1185">Reference proteome</keyword>
<name>A0ACC0IA52_9ERIC</name>